<dbReference type="PANTHER" id="PTHR19282">
    <property type="entry name" value="TETRASPANIN"/>
    <property type="match status" value="1"/>
</dbReference>
<evidence type="ECO:0000256" key="2">
    <source>
        <dbReference type="ARBA" id="ARBA00006840"/>
    </source>
</evidence>
<dbReference type="PIRSF" id="PIRSF002419">
    <property type="entry name" value="Tetraspanin"/>
    <property type="match status" value="1"/>
</dbReference>
<feature type="transmembrane region" description="Helical" evidence="7">
    <location>
        <begin position="49"/>
        <end position="69"/>
    </location>
</feature>
<reference evidence="8 9" key="2">
    <citation type="submission" date="2018-11" db="EMBL/GenBank/DDBJ databases">
        <authorList>
            <consortium name="Pathogen Informatics"/>
        </authorList>
    </citation>
    <scope>NUCLEOTIDE SEQUENCE [LARGE SCALE GENOMIC DNA]</scope>
</reference>
<name>A0A183IV59_9BILA</name>
<dbReference type="SUPFAM" id="SSF48652">
    <property type="entry name" value="Tetraspanin"/>
    <property type="match status" value="1"/>
</dbReference>
<dbReference type="InterPro" id="IPR018499">
    <property type="entry name" value="Tetraspanin/Peripherin"/>
</dbReference>
<keyword evidence="9" id="KW-1185">Reference proteome</keyword>
<protein>
    <recommendedName>
        <fullName evidence="7">Tetraspanin</fullName>
    </recommendedName>
</protein>
<feature type="disulfide bond" evidence="6">
    <location>
        <begin position="143"/>
        <end position="161"/>
    </location>
</feature>
<keyword evidence="6" id="KW-1015">Disulfide bond</keyword>
<dbReference type="GO" id="GO:0005886">
    <property type="term" value="C:plasma membrane"/>
    <property type="evidence" value="ECO:0007669"/>
    <property type="project" value="TreeGrafter"/>
</dbReference>
<evidence type="ECO:0000256" key="4">
    <source>
        <dbReference type="ARBA" id="ARBA00022989"/>
    </source>
</evidence>
<evidence type="ECO:0000256" key="7">
    <source>
        <dbReference type="RuleBase" id="RU361218"/>
    </source>
</evidence>
<proteinExistence type="inferred from homology"/>
<dbReference type="WBParaSite" id="SBAD_0000779101-mRNA-1">
    <property type="protein sequence ID" value="SBAD_0000779101-mRNA-1"/>
    <property type="gene ID" value="SBAD_0000779101"/>
</dbReference>
<comment type="caution">
    <text evidence="7">Lacks conserved residue(s) required for the propagation of feature annotation.</text>
</comment>
<keyword evidence="5 7" id="KW-0472">Membrane</keyword>
<dbReference type="PRINTS" id="PR00259">
    <property type="entry name" value="TMFOUR"/>
</dbReference>
<feature type="transmembrane region" description="Helical" evidence="7">
    <location>
        <begin position="81"/>
        <end position="104"/>
    </location>
</feature>
<evidence type="ECO:0000313" key="9">
    <source>
        <dbReference type="Proteomes" id="UP000270296"/>
    </source>
</evidence>
<accession>A0A183IV59</accession>
<dbReference type="InterPro" id="IPR008952">
    <property type="entry name" value="Tetraspanin_EC2_sf"/>
</dbReference>
<evidence type="ECO:0000256" key="3">
    <source>
        <dbReference type="ARBA" id="ARBA00022692"/>
    </source>
</evidence>
<dbReference type="PANTHER" id="PTHR19282:SF431">
    <property type="entry name" value="TETRASPANIN 26A, ISOFORM B-RELATED"/>
    <property type="match status" value="1"/>
</dbReference>
<evidence type="ECO:0000313" key="10">
    <source>
        <dbReference type="WBParaSite" id="SBAD_0000779101-mRNA-1"/>
    </source>
</evidence>
<dbReference type="EMBL" id="UZAM01010688">
    <property type="protein sequence ID" value="VDP13345.1"/>
    <property type="molecule type" value="Genomic_DNA"/>
</dbReference>
<dbReference type="Pfam" id="PF00335">
    <property type="entry name" value="Tetraspanin"/>
    <property type="match status" value="1"/>
</dbReference>
<sequence>MRRSNSISCQYGAEVISITLVAVGSWSISTKMNEGSRRMTSAWDFAFDAAVIFITVGVIAFVLASAGCIGALRENVVLLKFFWIVLMLIFAIFVLTGVIGFALWPKFHTTAENKLSVKVVKRYFDDTDLNDFMDFIQEKFMCCGLSDKGFHDWNMNSYFNCTEKNHDPRRCGVPHSCCLPETRVCGFKVIFFSFRLHQS</sequence>
<evidence type="ECO:0000313" key="8">
    <source>
        <dbReference type="EMBL" id="VDP13345.1"/>
    </source>
</evidence>
<reference evidence="10" key="1">
    <citation type="submission" date="2016-06" db="UniProtKB">
        <authorList>
            <consortium name="WormBaseParasite"/>
        </authorList>
    </citation>
    <scope>IDENTIFICATION</scope>
</reference>
<dbReference type="OrthoDB" id="21648at2759"/>
<dbReference type="InterPro" id="IPR000301">
    <property type="entry name" value="Tetraspanin_animals"/>
</dbReference>
<dbReference type="Proteomes" id="UP000270296">
    <property type="component" value="Unassembled WGS sequence"/>
</dbReference>
<comment type="subcellular location">
    <subcellularLocation>
        <location evidence="1 7">Membrane</location>
        <topology evidence="1 7">Multi-pass membrane protein</topology>
    </subcellularLocation>
</comment>
<gene>
    <name evidence="8" type="ORF">SBAD_LOCUS7506</name>
</gene>
<organism evidence="10">
    <name type="scientific">Soboliphyme baturini</name>
    <dbReference type="NCBI Taxonomy" id="241478"/>
    <lineage>
        <taxon>Eukaryota</taxon>
        <taxon>Metazoa</taxon>
        <taxon>Ecdysozoa</taxon>
        <taxon>Nematoda</taxon>
        <taxon>Enoplea</taxon>
        <taxon>Dorylaimia</taxon>
        <taxon>Dioctophymatida</taxon>
        <taxon>Dioctophymatoidea</taxon>
        <taxon>Soboliphymatidae</taxon>
        <taxon>Soboliphyme</taxon>
    </lineage>
</organism>
<comment type="similarity">
    <text evidence="2 7">Belongs to the tetraspanin (TM4SF) family.</text>
</comment>
<evidence type="ECO:0000256" key="6">
    <source>
        <dbReference type="PIRSR" id="PIRSR002419-1"/>
    </source>
</evidence>
<dbReference type="AlphaFoldDB" id="A0A183IV59"/>
<evidence type="ECO:0000256" key="5">
    <source>
        <dbReference type="ARBA" id="ARBA00023136"/>
    </source>
</evidence>
<dbReference type="Gene3D" id="1.10.1450.10">
    <property type="entry name" value="Tetraspanin"/>
    <property type="match status" value="1"/>
</dbReference>
<evidence type="ECO:0000256" key="1">
    <source>
        <dbReference type="ARBA" id="ARBA00004141"/>
    </source>
</evidence>
<keyword evidence="4 7" id="KW-1133">Transmembrane helix</keyword>
<feature type="transmembrane region" description="Helical" evidence="7">
    <location>
        <begin position="12"/>
        <end position="29"/>
    </location>
</feature>
<keyword evidence="3 7" id="KW-0812">Transmembrane</keyword>